<accession>A0A562Q9Z3</accession>
<sequence length="119" mass="13782">MLFINFEKLHRLRLQGIASIDDNDPLLSEYAEAQLVVRVSVTEFFVTARPRYVHRYKKIQPSEFVPRSTCETPLAPWKRVGDIQASLPAKDRARVEREGNLLSRAEYEKYLSDVGSRET</sequence>
<gene>
    <name evidence="1" type="ORF">IQ16_08740</name>
</gene>
<dbReference type="AlphaFoldDB" id="A0A562Q9Z3"/>
<keyword evidence="2" id="KW-1185">Reference proteome</keyword>
<organism evidence="1 2">
    <name type="scientific">Bradyrhizobium huanghuaihaiense</name>
    <dbReference type="NCBI Taxonomy" id="990078"/>
    <lineage>
        <taxon>Bacteria</taxon>
        <taxon>Pseudomonadati</taxon>
        <taxon>Pseudomonadota</taxon>
        <taxon>Alphaproteobacteria</taxon>
        <taxon>Hyphomicrobiales</taxon>
        <taxon>Nitrobacteraceae</taxon>
        <taxon>Bradyrhizobium</taxon>
    </lineage>
</organism>
<comment type="caution">
    <text evidence="1">The sequence shown here is derived from an EMBL/GenBank/DDBJ whole genome shotgun (WGS) entry which is preliminary data.</text>
</comment>
<dbReference type="RefSeq" id="WP_208751674.1">
    <property type="nucleotide sequence ID" value="NZ_VLLA01000084.1"/>
</dbReference>
<dbReference type="EMBL" id="VLLA01000084">
    <property type="protein sequence ID" value="TWI53581.1"/>
    <property type="molecule type" value="Genomic_DNA"/>
</dbReference>
<evidence type="ECO:0000313" key="1">
    <source>
        <dbReference type="EMBL" id="TWI53581.1"/>
    </source>
</evidence>
<proteinExistence type="predicted"/>
<dbReference type="Proteomes" id="UP000316291">
    <property type="component" value="Unassembled WGS sequence"/>
</dbReference>
<name>A0A562Q9Z3_9BRAD</name>
<evidence type="ECO:0000313" key="2">
    <source>
        <dbReference type="Proteomes" id="UP000316291"/>
    </source>
</evidence>
<protein>
    <submittedName>
        <fullName evidence="1">Uncharacterized protein</fullName>
    </submittedName>
</protein>
<reference evidence="1 2" key="1">
    <citation type="journal article" date="2015" name="Stand. Genomic Sci.">
        <title>Genomic Encyclopedia of Bacterial and Archaeal Type Strains, Phase III: the genomes of soil and plant-associated and newly described type strains.</title>
        <authorList>
            <person name="Whitman W.B."/>
            <person name="Woyke T."/>
            <person name="Klenk H.P."/>
            <person name="Zhou Y."/>
            <person name="Lilburn T.G."/>
            <person name="Beck B.J."/>
            <person name="De Vos P."/>
            <person name="Vandamme P."/>
            <person name="Eisen J.A."/>
            <person name="Garrity G."/>
            <person name="Hugenholtz P."/>
            <person name="Kyrpides N.C."/>
        </authorList>
    </citation>
    <scope>NUCLEOTIDE SEQUENCE [LARGE SCALE GENOMIC DNA]</scope>
    <source>
        <strain evidence="1 2">CGMCC 1.10948</strain>
    </source>
</reference>